<dbReference type="Pfam" id="PF13307">
    <property type="entry name" value="Helicase_C_2"/>
    <property type="match status" value="1"/>
</dbReference>
<proteinExistence type="predicted"/>
<dbReference type="PROSITE" id="PS50222">
    <property type="entry name" value="EF_HAND_2"/>
    <property type="match status" value="1"/>
</dbReference>
<dbReference type="GO" id="GO:0005524">
    <property type="term" value="F:ATP binding"/>
    <property type="evidence" value="ECO:0007669"/>
    <property type="project" value="InterPro"/>
</dbReference>
<dbReference type="SMART" id="SM00491">
    <property type="entry name" value="HELICc2"/>
    <property type="match status" value="1"/>
</dbReference>
<evidence type="ECO:0000256" key="2">
    <source>
        <dbReference type="SAM" id="Coils"/>
    </source>
</evidence>
<dbReference type="EMBL" id="LSRX01000150">
    <property type="protein sequence ID" value="OLQ06886.1"/>
    <property type="molecule type" value="Genomic_DNA"/>
</dbReference>
<feature type="compositionally biased region" description="Basic residues" evidence="3">
    <location>
        <begin position="1606"/>
        <end position="1615"/>
    </location>
</feature>
<gene>
    <name evidence="6" type="ORF">AK812_SmicGene9768</name>
</gene>
<feature type="region of interest" description="Disordered" evidence="3">
    <location>
        <begin position="405"/>
        <end position="494"/>
    </location>
</feature>
<dbReference type="GO" id="GO:0006139">
    <property type="term" value="P:nucleobase-containing compound metabolic process"/>
    <property type="evidence" value="ECO:0007669"/>
    <property type="project" value="InterPro"/>
</dbReference>
<dbReference type="SMART" id="SM00271">
    <property type="entry name" value="DnaJ"/>
    <property type="match status" value="1"/>
</dbReference>
<dbReference type="SUPFAM" id="SSF46565">
    <property type="entry name" value="Chaperone J-domain"/>
    <property type="match status" value="1"/>
</dbReference>
<protein>
    <submittedName>
        <fullName evidence="6">Peptide-N4-(N-acetyl-beta-glucosaminyl)asparagine amidase A</fullName>
    </submittedName>
</protein>
<accession>A0A1Q9EHH4</accession>
<evidence type="ECO:0000313" key="6">
    <source>
        <dbReference type="EMBL" id="OLQ06886.1"/>
    </source>
</evidence>
<name>A0A1Q9EHH4_SYMMI</name>
<feature type="domain" description="J" evidence="4">
    <location>
        <begin position="1499"/>
        <end position="1567"/>
    </location>
</feature>
<dbReference type="PANTHER" id="PTHR31104">
    <property type="entry name" value="PEPTIDE-N4-(N-ACETYL-BETA-GLUCOSAMINYL)ASPARAGINE AMIDASE A PROTEIN"/>
    <property type="match status" value="1"/>
</dbReference>
<organism evidence="6 7">
    <name type="scientific">Symbiodinium microadriaticum</name>
    <name type="common">Dinoflagellate</name>
    <name type="synonym">Zooxanthella microadriatica</name>
    <dbReference type="NCBI Taxonomy" id="2951"/>
    <lineage>
        <taxon>Eukaryota</taxon>
        <taxon>Sar</taxon>
        <taxon>Alveolata</taxon>
        <taxon>Dinophyceae</taxon>
        <taxon>Suessiales</taxon>
        <taxon>Symbiodiniaceae</taxon>
        <taxon>Symbiodinium</taxon>
    </lineage>
</organism>
<keyword evidence="7" id="KW-1185">Reference proteome</keyword>
<sequence>MLAELSGHREFLRLHQWAFDVDSDEASEPHFIIWNPDLRVDVTEFLLATGSAAEVWVDVRKPTVTELAKHFRFEKDLSQLPQSLEVLLGQGRILTVATDMQARSSTYLTLHNIDPDSAELISKQLDEKDSHRNASRSWAVEGGMMSAFKLFDLDKNGYVDVTEFTRVLIGFGYPGSGMACQVKALFNCLDVDGSLTVRLAFDVMGTNSTPETKPDYIYPTVMRIASIMVVPATQKVSKQEKKIEISPRLIKLSEPRIAALEDEILKSKGDLVDPEDAANRDFARLAAEKSYCGNSDEQRESSGYYDYSAARLREYLKRDRAVKLKSQALRHRTALRPSTGGRAMIGTYGGQLAVGRQHDILEEGRAEQLEGHLPKKKRSPYDLRLGIEASWRMLVPLCIVSMGKGDDDYDDSGGGDDDVDDDDDDDYHDVEYSDDVEDADSNTEGDDMFDDGDGGGDDEAEAEDEDEDYGEADDGNEVHGEDAARSPEGHGDILRVPTGVVQDCRFWESGEQEWLKVASDTPAKQAVVCLAELKSGELRDTGGKGCLALVTHVAGLESAKEVDRLLRLLRVLRRRLIEHGLEGWAVRSSAVNEMDLFLRKMVLVLEEGGRGGYALILKKATTGSPSLAMVSLSGAVAFQAAAHACHSVILASGTLAPFKLLQRELGVGQGSHHELFARSPVTVEVGQSEGIGSRLRVLALSSVDGQRLSSTRSFRAQQLDKYLDGIGTVVRLLLPAVPNGKLFFFPSHEQLQDAVRHWRHCGLLERGSCCSFSCCTAPRRKSLVRIFLGLESSGLADGRVSEFKSRSLCGVPAMVETSGLSSEASAELVARYRAAARDAAGAVLLAVMRGRCAEGADFKDEAARAVVVVGVPFPSLETEVVLKMEYERENKDAWYQAEAYRSVSQAAGRLLRHQADYGSLLLLDSRFAAEGPPVQLSGWLQRELRNQRPVGRGTRGEVTSRSLEDVSEDLSTFFLRNESAVEVKKSSMWTDAMVVLVKPAELVLLSALVAARLLGANGVAFPSYQDPQTAEPSLPHPKGASAPCAVRPAVLGANLSGYGQVVRSWFEPPDDETACSCSGRSISESCWSQVVLMFDGHVRGVQFDRFGAVWFRGVELLRTTTPEPSPSGIEWHVERDITDFQSLFRSAGEMTLMIPNVVDPTYTGVLHINVSIAFYQLTASAPDVWTVLPLQDITNASDPLNRLANSGALGQASTVTLDPASDVSQIRLHVFASGHGCEEFWYTNIPGTDVPSGTCGGGAYRELLVYIDGVLADAVLPFPVIYTGGINPLLWRPLTGILSFDIPPYEFDLTPFASWLLDGAAHNVTVQVWGNNPQGTWFLDPVLLLRHAEPNQSISGGRIRKLPDSVPNVTEQVHKKSNTSSTQSMRGSHSYEAVTLFGPGVVVLPLLGRVSGIEEEGCLEYSCHPKRVAKGGVLDRIDMEMKYGAWDPKRLIEELTGRKKALEKRLQRLSNEALQEEVHAMQDWREKATGRLKTLERRAAWSFLGVAGEGKASQEEIKKAFKKRALELHPDKGGDAERFRLLQEMRDLLVEPKRYELEGKKEKSEAGKKDKKPSESKGKDKEGEEDEEDSEFSDDSWDADEEFRKMFPKRKKRPRRSEDDDAEPENLQNQDFHRGKFEAARRKLHRQLADMWSRASQLSEEIARSQTASSGSDAVRQLRSFVELFNKKEVSKLQENDPKKAHRIFRRFLEQGSEVLCAAGAVDSATTMSVVAMQVNYPLLQVAPSDGLQDQCAALLQAIQDLPTARLDSVQAALLDDNFEEPFFIRLLVPDQQNETQEAPGVCEVELQLPPGSTLGDLRAAALQMCKGHGFGNALPRLFCRGIFLVGSNSTSLASLDLDLGVPLQCLPSNLALTKARAKGSSEAIVKTRPTASKTASERNVVADQVQSPAIQVDPKGSEENKENEEDAWFDDFFATKASDKVTQEPRVEEPHSRPPAEQRAPVDPARRATQERGKQAMADRLKAQKEAKSKQKAQAEAERRKPAQADKGNRQPAEEPRRPECSQALVPSREPDLTQDALQKVNLAWDESWQHPCAGARRSDGKAIFCGPCDSWITLGSPFDHRDFEIHCEKVQSQLHLRSGQEIDCLVSGEIAAESTNVALSATTQVTRGRFTSNRRQTCGSSKSVRLADFRLNVVDVALEDNKSLFLNASINLSRALTARFEDATGVLGVIELNNSISSAAVYNRSSVNHSQVNLESANSSEHYQISTETGGSDRQTGCYEKHLTASRGYISSAFEHNTCEWPFGVYVCGSTFCGHPQASGPFLAPGLPAVPGKPTSKLQSDAWPLLATLRRPSRWSAGASAGVQQPMAWTQSWQPEVLYS</sequence>
<evidence type="ECO:0000313" key="7">
    <source>
        <dbReference type="Proteomes" id="UP000186817"/>
    </source>
</evidence>
<dbReference type="Gene3D" id="1.10.238.10">
    <property type="entry name" value="EF-hand"/>
    <property type="match status" value="1"/>
</dbReference>
<comment type="caution">
    <text evidence="6">The sequence shown here is derived from an EMBL/GenBank/DDBJ whole genome shotgun (WGS) entry which is preliminary data.</text>
</comment>
<dbReference type="Gene3D" id="3.40.50.300">
    <property type="entry name" value="P-loop containing nucleotide triphosphate hydrolases"/>
    <property type="match status" value="1"/>
</dbReference>
<feature type="compositionally biased region" description="Basic and acidic residues" evidence="3">
    <location>
        <begin position="1938"/>
        <end position="1957"/>
    </location>
</feature>
<dbReference type="InterPro" id="IPR001623">
    <property type="entry name" value="DnaJ_domain"/>
</dbReference>
<dbReference type="InterPro" id="IPR027417">
    <property type="entry name" value="P-loop_NTPase"/>
</dbReference>
<dbReference type="InterPro" id="IPR018247">
    <property type="entry name" value="EF_Hand_1_Ca_BS"/>
</dbReference>
<evidence type="ECO:0000256" key="1">
    <source>
        <dbReference type="ARBA" id="ARBA00022837"/>
    </source>
</evidence>
<dbReference type="OrthoDB" id="430520at2759"/>
<feature type="compositionally biased region" description="Basic and acidic residues" evidence="3">
    <location>
        <begin position="1559"/>
        <end position="1582"/>
    </location>
</feature>
<feature type="compositionally biased region" description="Acidic residues" evidence="3">
    <location>
        <begin position="407"/>
        <end position="475"/>
    </location>
</feature>
<keyword evidence="2" id="KW-0175">Coiled coil</keyword>
<dbReference type="InterPro" id="IPR011992">
    <property type="entry name" value="EF-hand-dom_pair"/>
</dbReference>
<dbReference type="PROSITE" id="PS00018">
    <property type="entry name" value="EF_HAND_1"/>
    <property type="match status" value="1"/>
</dbReference>
<dbReference type="InterPro" id="IPR006555">
    <property type="entry name" value="ATP-dep_Helicase_C"/>
</dbReference>
<dbReference type="CDD" id="cd06257">
    <property type="entry name" value="DnaJ"/>
    <property type="match status" value="1"/>
</dbReference>
<feature type="domain" description="EF-hand" evidence="5">
    <location>
        <begin position="139"/>
        <end position="174"/>
    </location>
</feature>
<feature type="region of interest" description="Disordered" evidence="3">
    <location>
        <begin position="1559"/>
        <end position="1635"/>
    </location>
</feature>
<dbReference type="GO" id="GO:0004386">
    <property type="term" value="F:helicase activity"/>
    <property type="evidence" value="ECO:0007669"/>
    <property type="project" value="InterPro"/>
</dbReference>
<dbReference type="PROSITE" id="PS50076">
    <property type="entry name" value="DNAJ_2"/>
    <property type="match status" value="1"/>
</dbReference>
<dbReference type="Gene3D" id="1.10.287.110">
    <property type="entry name" value="DnaJ domain"/>
    <property type="match status" value="1"/>
</dbReference>
<evidence type="ECO:0000259" key="4">
    <source>
        <dbReference type="PROSITE" id="PS50076"/>
    </source>
</evidence>
<dbReference type="Proteomes" id="UP000186817">
    <property type="component" value="Unassembled WGS sequence"/>
</dbReference>
<dbReference type="InterPro" id="IPR002048">
    <property type="entry name" value="EF_hand_dom"/>
</dbReference>
<dbReference type="GO" id="GO:0016818">
    <property type="term" value="F:hydrolase activity, acting on acid anhydrides, in phosphorus-containing anhydrides"/>
    <property type="evidence" value="ECO:0007669"/>
    <property type="project" value="InterPro"/>
</dbReference>
<dbReference type="GO" id="GO:0005509">
    <property type="term" value="F:calcium ion binding"/>
    <property type="evidence" value="ECO:0007669"/>
    <property type="project" value="InterPro"/>
</dbReference>
<feature type="compositionally biased region" description="Basic and acidic residues" evidence="3">
    <location>
        <begin position="476"/>
        <end position="493"/>
    </location>
</feature>
<feature type="compositionally biased region" description="Acidic residues" evidence="3">
    <location>
        <begin position="1583"/>
        <end position="1601"/>
    </location>
</feature>
<dbReference type="Pfam" id="PF00226">
    <property type="entry name" value="DnaJ"/>
    <property type="match status" value="1"/>
</dbReference>
<feature type="region of interest" description="Disordered" evidence="3">
    <location>
        <begin position="1879"/>
        <end position="2033"/>
    </location>
</feature>
<dbReference type="Pfam" id="PF12222">
    <property type="entry name" value="PNGaseA"/>
    <property type="match status" value="1"/>
</dbReference>
<dbReference type="InterPro" id="IPR036869">
    <property type="entry name" value="J_dom_sf"/>
</dbReference>
<feature type="coiled-coil region" evidence="2">
    <location>
        <begin position="1452"/>
        <end position="1479"/>
    </location>
</feature>
<reference evidence="6 7" key="1">
    <citation type="submission" date="2016-02" db="EMBL/GenBank/DDBJ databases">
        <title>Genome analysis of coral dinoflagellate symbionts highlights evolutionary adaptations to a symbiotic lifestyle.</title>
        <authorList>
            <person name="Aranda M."/>
            <person name="Li Y."/>
            <person name="Liew Y.J."/>
            <person name="Baumgarten S."/>
            <person name="Simakov O."/>
            <person name="Wilson M."/>
            <person name="Piel J."/>
            <person name="Ashoor H."/>
            <person name="Bougouffa S."/>
            <person name="Bajic V.B."/>
            <person name="Ryu T."/>
            <person name="Ravasi T."/>
            <person name="Bayer T."/>
            <person name="Micklem G."/>
            <person name="Kim H."/>
            <person name="Bhak J."/>
            <person name="Lajeunesse T.C."/>
            <person name="Voolstra C.R."/>
        </authorList>
    </citation>
    <scope>NUCLEOTIDE SEQUENCE [LARGE SCALE GENOMIC DNA]</scope>
    <source>
        <strain evidence="6 7">CCMP2467</strain>
    </source>
</reference>
<keyword evidence="1" id="KW-0106">Calcium</keyword>
<feature type="compositionally biased region" description="Basic and acidic residues" evidence="3">
    <location>
        <begin position="1965"/>
        <end position="2021"/>
    </location>
</feature>
<dbReference type="GO" id="GO:0003676">
    <property type="term" value="F:nucleic acid binding"/>
    <property type="evidence" value="ECO:0007669"/>
    <property type="project" value="InterPro"/>
</dbReference>
<dbReference type="InterPro" id="IPR056948">
    <property type="entry name" value="PNGaseA_N"/>
</dbReference>
<evidence type="ECO:0000256" key="3">
    <source>
        <dbReference type="SAM" id="MobiDB-lite"/>
    </source>
</evidence>
<dbReference type="SUPFAM" id="SSF47473">
    <property type="entry name" value="EF-hand"/>
    <property type="match status" value="1"/>
</dbReference>
<evidence type="ECO:0000259" key="5">
    <source>
        <dbReference type="PROSITE" id="PS50222"/>
    </source>
</evidence>
<dbReference type="InterPro" id="IPR021102">
    <property type="entry name" value="PNGase_A"/>
</dbReference>